<name>A0A023AWW0_GRENI</name>
<reference evidence="1" key="1">
    <citation type="submission" date="2013-12" db="EMBL/GenBank/DDBJ databases">
        <authorList>
            <person name="Omoto C.K."/>
            <person name="Sibley D."/>
            <person name="Venepally P."/>
            <person name="Hadjithomas M."/>
            <person name="Karamycheva S."/>
            <person name="Brunk B."/>
            <person name="Roos D."/>
            <person name="Caler E."/>
            <person name="Lorenzi H."/>
        </authorList>
    </citation>
    <scope>NUCLEOTIDE SEQUENCE</scope>
</reference>
<dbReference type="Proteomes" id="UP000019763">
    <property type="component" value="Unassembled WGS sequence"/>
</dbReference>
<accession>A0A023AWW0</accession>
<dbReference type="EMBL" id="AFNH02001649">
    <property type="protein sequence ID" value="EZG42898.1"/>
    <property type="molecule type" value="Genomic_DNA"/>
</dbReference>
<proteinExistence type="predicted"/>
<evidence type="ECO:0000313" key="1">
    <source>
        <dbReference type="EMBL" id="EZG42898.1"/>
    </source>
</evidence>
<keyword evidence="2" id="KW-1185">Reference proteome</keyword>
<dbReference type="RefSeq" id="XP_011133826.1">
    <property type="nucleotide sequence ID" value="XM_011135524.1"/>
</dbReference>
<sequence>MAVGKGFAWTVAVDGTACVGKSTLLSRMQEEGYTVVVGDYAEDCGRYPLFRGKAQHKFLELACFSHQWGKLQPNHVHDRMTLRASSRVRSPAMTSTMSAYVKALILDVMAGERTLEEARRVIRETPAGVWAPLSGIRTIILLEDDAEGAVICYRLLVHAVCL</sequence>
<dbReference type="GeneID" id="22916498"/>
<dbReference type="AlphaFoldDB" id="A0A023AWW0"/>
<protein>
    <submittedName>
        <fullName evidence="1">Uncharacterized protein</fullName>
    </submittedName>
</protein>
<organism evidence="1 2">
    <name type="scientific">Gregarina niphandrodes</name>
    <name type="common">Septate eugregarine</name>
    <dbReference type="NCBI Taxonomy" id="110365"/>
    <lineage>
        <taxon>Eukaryota</taxon>
        <taxon>Sar</taxon>
        <taxon>Alveolata</taxon>
        <taxon>Apicomplexa</taxon>
        <taxon>Conoidasida</taxon>
        <taxon>Gregarinasina</taxon>
        <taxon>Eugregarinorida</taxon>
        <taxon>Gregarinidae</taxon>
        <taxon>Gregarina</taxon>
    </lineage>
</organism>
<dbReference type="VEuPathDB" id="CryptoDB:GNI_210810"/>
<comment type="caution">
    <text evidence="1">The sequence shown here is derived from an EMBL/GenBank/DDBJ whole genome shotgun (WGS) entry which is preliminary data.</text>
</comment>
<gene>
    <name evidence="1" type="ORF">GNI_210810</name>
</gene>
<evidence type="ECO:0000313" key="2">
    <source>
        <dbReference type="Proteomes" id="UP000019763"/>
    </source>
</evidence>